<dbReference type="NCBIfam" id="TIGR00332">
    <property type="entry name" value="neela_ferrous"/>
    <property type="match status" value="1"/>
</dbReference>
<feature type="binding site" evidence="12">
    <location>
        <position position="115"/>
    </location>
    <ligand>
        <name>Fe cation</name>
        <dbReference type="ChEBI" id="CHEBI:24875"/>
        <label>1</label>
    </ligand>
</feature>
<protein>
    <recommendedName>
        <fullName evidence="4">Desulfoferrodoxin</fullName>
        <ecNumber evidence="3">1.15.1.2</ecNumber>
    </recommendedName>
    <alternativeName>
        <fullName evidence="10">Superoxide reductase</fullName>
    </alternativeName>
</protein>
<dbReference type="GO" id="GO:0019430">
    <property type="term" value="P:removal of superoxide radicals"/>
    <property type="evidence" value="ECO:0007669"/>
    <property type="project" value="InterPro"/>
</dbReference>
<dbReference type="InterPro" id="IPR036073">
    <property type="entry name" value="Desulfoferrodoxin_Fe-bd_dom_sf"/>
</dbReference>
<keyword evidence="8 12" id="KW-0408">Iron</keyword>
<evidence type="ECO:0000256" key="6">
    <source>
        <dbReference type="ARBA" id="ARBA00022723"/>
    </source>
</evidence>
<dbReference type="SUPFAM" id="SSF57802">
    <property type="entry name" value="Rubredoxin-like"/>
    <property type="match status" value="1"/>
</dbReference>
<evidence type="ECO:0000259" key="13">
    <source>
        <dbReference type="Pfam" id="PF01880"/>
    </source>
</evidence>
<dbReference type="EC" id="1.15.1.2" evidence="3"/>
<evidence type="ECO:0000256" key="9">
    <source>
        <dbReference type="ARBA" id="ARBA00024690"/>
    </source>
</evidence>
<dbReference type="InterPro" id="IPR004462">
    <property type="entry name" value="Desulfoferrodoxin_N"/>
</dbReference>
<evidence type="ECO:0000256" key="7">
    <source>
        <dbReference type="ARBA" id="ARBA00022982"/>
    </source>
</evidence>
<feature type="binding site" evidence="12">
    <location>
        <position position="69"/>
    </location>
    <ligand>
        <name>Fe cation</name>
        <dbReference type="ChEBI" id="CHEBI:24875"/>
        <label>2</label>
        <note>catalytic</note>
    </ligand>
</feature>
<feature type="domain" description="Desulfoferrodoxin N-terminal" evidence="14">
    <location>
        <begin position="7"/>
        <end position="36"/>
    </location>
</feature>
<proteinExistence type="inferred from homology"/>
<feature type="binding site" evidence="12">
    <location>
        <position position="75"/>
    </location>
    <ligand>
        <name>Fe cation</name>
        <dbReference type="ChEBI" id="CHEBI:24875"/>
        <label>2</label>
        <note>catalytic</note>
    </ligand>
</feature>
<dbReference type="EMBL" id="SOAZ01000033">
    <property type="protein sequence ID" value="TDT50277.1"/>
    <property type="molecule type" value="Genomic_DNA"/>
</dbReference>
<dbReference type="Gene3D" id="2.60.40.730">
    <property type="entry name" value="SOR catalytic domain"/>
    <property type="match status" value="1"/>
</dbReference>
<dbReference type="Proteomes" id="UP000295325">
    <property type="component" value="Unassembled WGS sequence"/>
</dbReference>
<comment type="function">
    <text evidence="9">Catalyzes the one-electron reduction of superoxide anion radical to hydrogen peroxide at a nonheme ferrous iron center. Plays a fundamental role in case of oxidative stress via its superoxide detoxification activity.</text>
</comment>
<evidence type="ECO:0000256" key="4">
    <source>
        <dbReference type="ARBA" id="ARBA00014839"/>
    </source>
</evidence>
<feature type="binding site" evidence="12">
    <location>
        <position position="30"/>
    </location>
    <ligand>
        <name>Fe cation</name>
        <dbReference type="ChEBI" id="CHEBI:24875"/>
        <label>1</label>
    </ligand>
</feature>
<dbReference type="InterPro" id="IPR004793">
    <property type="entry name" value="Desulfoferrodoxin_rbo"/>
</dbReference>
<keyword evidence="16" id="KW-1185">Reference proteome</keyword>
<comment type="cofactor">
    <cofactor evidence="1">
        <name>Cu(2+)</name>
        <dbReference type="ChEBI" id="CHEBI:29036"/>
    </cofactor>
</comment>
<evidence type="ECO:0000256" key="11">
    <source>
        <dbReference type="ARBA" id="ARBA00047448"/>
    </source>
</evidence>
<dbReference type="Pfam" id="PF01880">
    <property type="entry name" value="Desulfoferrodox"/>
    <property type="match status" value="1"/>
</dbReference>
<dbReference type="InterPro" id="IPR002742">
    <property type="entry name" value="Desulfoferrodoxin_Fe-bd_dom"/>
</dbReference>
<keyword evidence="5" id="KW-0813">Transport</keyword>
<dbReference type="GO" id="GO:0050605">
    <property type="term" value="F:superoxide reductase activity"/>
    <property type="evidence" value="ECO:0007669"/>
    <property type="project" value="UniProtKB-EC"/>
</dbReference>
<comment type="cofactor">
    <cofactor evidence="12">
        <name>Fe(3+)</name>
        <dbReference type="ChEBI" id="CHEBI:29034"/>
    </cofactor>
    <text evidence="12">Binds 1 Fe(3+) ion per subunit. The iron ion 1 is coordinated via 4 cysteine residues.</text>
</comment>
<dbReference type="AlphaFoldDB" id="A0A4R7K8G6"/>
<evidence type="ECO:0000313" key="16">
    <source>
        <dbReference type="Proteomes" id="UP000295325"/>
    </source>
</evidence>
<sequence>MKEPARFYRCEVCGNFVELIKNGGGQLVCCGKPMKELKANTTEASVEKHIPVAARKDGKIYVEVGSVPHPMTEGHYIEWIAVVTDDGTERVLLTPSDEPKAVFCDKENADVYAYCNLHGLWKAEVK</sequence>
<reference evidence="15 16" key="1">
    <citation type="submission" date="2019-03" db="EMBL/GenBank/DDBJ databases">
        <title>Genomic Encyclopedia of Type Strains, Phase IV (KMG-IV): sequencing the most valuable type-strain genomes for metagenomic binning, comparative biology and taxonomic classification.</title>
        <authorList>
            <person name="Goeker M."/>
        </authorList>
    </citation>
    <scope>NUCLEOTIDE SEQUENCE [LARGE SCALE GENOMIC DNA]</scope>
    <source>
        <strain evidence="15 16">DSM 24455</strain>
    </source>
</reference>
<keyword evidence="6 12" id="KW-0479">Metal-binding</keyword>
<dbReference type="SUPFAM" id="SSF49367">
    <property type="entry name" value="Superoxide reductase-like"/>
    <property type="match status" value="1"/>
</dbReference>
<dbReference type="OrthoDB" id="9814936at2"/>
<dbReference type="InterPro" id="IPR051233">
    <property type="entry name" value="Desulfoferrodoxin_SOR"/>
</dbReference>
<dbReference type="Pfam" id="PF06397">
    <property type="entry name" value="Desulfoferrod_N"/>
    <property type="match status" value="1"/>
</dbReference>
<evidence type="ECO:0000256" key="8">
    <source>
        <dbReference type="ARBA" id="ARBA00023004"/>
    </source>
</evidence>
<evidence type="ECO:0000256" key="1">
    <source>
        <dbReference type="ARBA" id="ARBA00001973"/>
    </source>
</evidence>
<feature type="binding site" evidence="12">
    <location>
        <position position="10"/>
    </location>
    <ligand>
        <name>Fe cation</name>
        <dbReference type="ChEBI" id="CHEBI:24875"/>
        <label>1</label>
    </ligand>
</feature>
<dbReference type="NCBIfam" id="TIGR00320">
    <property type="entry name" value="dfx_rbo"/>
    <property type="match status" value="1"/>
</dbReference>
<accession>A0A4R7K8G6</accession>
<comment type="caution">
    <text evidence="15">The sequence shown here is derived from an EMBL/GenBank/DDBJ whole genome shotgun (WGS) entry which is preliminary data.</text>
</comment>
<dbReference type="CDD" id="cd00974">
    <property type="entry name" value="DSRD"/>
    <property type="match status" value="1"/>
</dbReference>
<dbReference type="GO" id="GO:0005506">
    <property type="term" value="F:iron ion binding"/>
    <property type="evidence" value="ECO:0007669"/>
    <property type="project" value="InterPro"/>
</dbReference>
<evidence type="ECO:0000256" key="3">
    <source>
        <dbReference type="ARBA" id="ARBA00012679"/>
    </source>
</evidence>
<name>A0A4R7K8G6_9CLOT</name>
<dbReference type="RefSeq" id="WP_133629305.1">
    <property type="nucleotide sequence ID" value="NZ_SOAZ01000033.1"/>
</dbReference>
<comment type="catalytic activity">
    <reaction evidence="11">
        <text>reduced [rubredoxin] + superoxide + 2 H(+) = oxidized [rubredoxin] + H2O2</text>
        <dbReference type="Rhea" id="RHEA:21324"/>
        <dbReference type="Rhea" id="RHEA-COMP:10302"/>
        <dbReference type="Rhea" id="RHEA-COMP:10303"/>
        <dbReference type="ChEBI" id="CHEBI:15378"/>
        <dbReference type="ChEBI" id="CHEBI:16240"/>
        <dbReference type="ChEBI" id="CHEBI:18421"/>
        <dbReference type="ChEBI" id="CHEBI:29033"/>
        <dbReference type="ChEBI" id="CHEBI:29034"/>
        <dbReference type="EC" id="1.15.1.2"/>
    </reaction>
</comment>
<organism evidence="15 16">
    <name type="scientific">Fonticella tunisiensis</name>
    <dbReference type="NCBI Taxonomy" id="1096341"/>
    <lineage>
        <taxon>Bacteria</taxon>
        <taxon>Bacillati</taxon>
        <taxon>Bacillota</taxon>
        <taxon>Clostridia</taxon>
        <taxon>Eubacteriales</taxon>
        <taxon>Clostridiaceae</taxon>
        <taxon>Fonticella</taxon>
    </lineage>
</organism>
<evidence type="ECO:0000313" key="15">
    <source>
        <dbReference type="EMBL" id="TDT50277.1"/>
    </source>
</evidence>
<evidence type="ECO:0000256" key="2">
    <source>
        <dbReference type="ARBA" id="ARBA00005941"/>
    </source>
</evidence>
<evidence type="ECO:0000259" key="14">
    <source>
        <dbReference type="Pfam" id="PF06397"/>
    </source>
</evidence>
<comment type="similarity">
    <text evidence="2">Belongs to the desulfoferrodoxin family.</text>
</comment>
<dbReference type="InterPro" id="IPR038094">
    <property type="entry name" value="Desulfoferrodoxin_N_sf"/>
</dbReference>
<evidence type="ECO:0000256" key="12">
    <source>
        <dbReference type="PIRSR" id="PIRSR604793-1"/>
    </source>
</evidence>
<dbReference type="PANTHER" id="PTHR36541">
    <property type="entry name" value="SUPEROXIDE REDUCTASE-RELATED"/>
    <property type="match status" value="1"/>
</dbReference>
<evidence type="ECO:0000256" key="5">
    <source>
        <dbReference type="ARBA" id="ARBA00022448"/>
    </source>
</evidence>
<keyword evidence="7" id="KW-0249">Electron transport</keyword>
<comment type="cofactor">
    <cofactor evidence="12">
        <name>Fe(2+)</name>
        <dbReference type="ChEBI" id="CHEBI:29033"/>
    </cofactor>
    <text evidence="12">Binds 1 Fe(2+) ion per subunit. The iron ion 2 is coordinated via four histidines and one cysteine residue.</text>
</comment>
<feature type="binding site" evidence="12">
    <location>
        <position position="118"/>
    </location>
    <ligand>
        <name>Fe cation</name>
        <dbReference type="ChEBI" id="CHEBI:24875"/>
        <label>1</label>
    </ligand>
</feature>
<feature type="binding site" evidence="12">
    <location>
        <position position="13"/>
    </location>
    <ligand>
        <name>Fe cation</name>
        <dbReference type="ChEBI" id="CHEBI:24875"/>
        <label>1</label>
    </ligand>
</feature>
<dbReference type="NCBIfam" id="TIGR00319">
    <property type="entry name" value="desulf_FeS4"/>
    <property type="match status" value="1"/>
</dbReference>
<feature type="binding site" evidence="12">
    <location>
        <position position="49"/>
    </location>
    <ligand>
        <name>Fe cation</name>
        <dbReference type="ChEBI" id="CHEBI:24875"/>
        <label>2</label>
        <note>catalytic</note>
    </ligand>
</feature>
<dbReference type="Gene3D" id="2.20.28.100">
    <property type="entry name" value="Desulphoferrodoxin, N-terminal domain"/>
    <property type="match status" value="1"/>
</dbReference>
<feature type="domain" description="Desulfoferrodoxin ferrous iron-binding" evidence="13">
    <location>
        <begin position="42"/>
        <end position="123"/>
    </location>
</feature>
<evidence type="ECO:0000256" key="10">
    <source>
        <dbReference type="ARBA" id="ARBA00031398"/>
    </source>
</evidence>
<feature type="binding site" evidence="12">
    <location>
        <position position="29"/>
    </location>
    <ligand>
        <name>Fe cation</name>
        <dbReference type="ChEBI" id="CHEBI:24875"/>
        <label>1</label>
    </ligand>
</feature>
<dbReference type="PANTHER" id="PTHR36541:SF1">
    <property type="entry name" value="SUPEROXIDE REDUCTASE-RELATED"/>
    <property type="match status" value="1"/>
</dbReference>
<gene>
    <name evidence="15" type="ORF">EDD71_13323</name>
</gene>